<dbReference type="AlphaFoldDB" id="A0A9W9FBD7"/>
<comment type="caution">
    <text evidence="1">The sequence shown here is derived from an EMBL/GenBank/DDBJ whole genome shotgun (WGS) entry which is preliminary data.</text>
</comment>
<sequence length="138" mass="15598">MVRDNLLRYIVPITGGTFNGSGMDFHISGPGNDWIMLDTVTGIAHLDVRTQAQTVEGKSVSIRFPATVKVDESVALILRFDPKAKSTKPGDHYFWTTPTFETSEESFKWIEQHYFLGMGYFNVQDGKIAVVYDIYKLL</sequence>
<dbReference type="Proteomes" id="UP001149165">
    <property type="component" value="Unassembled WGS sequence"/>
</dbReference>
<proteinExistence type="predicted"/>
<reference evidence="1" key="2">
    <citation type="journal article" date="2023" name="IMA Fungus">
        <title>Comparative genomic study of the Penicillium genus elucidates a diverse pangenome and 15 lateral gene transfer events.</title>
        <authorList>
            <person name="Petersen C."/>
            <person name="Sorensen T."/>
            <person name="Nielsen M.R."/>
            <person name="Sondergaard T.E."/>
            <person name="Sorensen J.L."/>
            <person name="Fitzpatrick D.A."/>
            <person name="Frisvad J.C."/>
            <person name="Nielsen K.L."/>
        </authorList>
    </citation>
    <scope>NUCLEOTIDE SEQUENCE</scope>
    <source>
        <strain evidence="1">IBT 30069</strain>
    </source>
</reference>
<dbReference type="Gene3D" id="2.40.160.20">
    <property type="match status" value="1"/>
</dbReference>
<dbReference type="OrthoDB" id="2544694at2759"/>
<dbReference type="PANTHER" id="PTHR37315">
    <property type="entry name" value="UPF0311 PROTEIN BLR7842"/>
    <property type="match status" value="1"/>
</dbReference>
<gene>
    <name evidence="1" type="ORF">N7456_007691</name>
</gene>
<dbReference type="InterPro" id="IPR020915">
    <property type="entry name" value="UPF0311"/>
</dbReference>
<reference evidence="1" key="1">
    <citation type="submission" date="2022-11" db="EMBL/GenBank/DDBJ databases">
        <authorList>
            <person name="Petersen C."/>
        </authorList>
    </citation>
    <scope>NUCLEOTIDE SEQUENCE</scope>
    <source>
        <strain evidence="1">IBT 30069</strain>
    </source>
</reference>
<dbReference type="EMBL" id="JAPQKH010000005">
    <property type="protein sequence ID" value="KAJ5096970.1"/>
    <property type="molecule type" value="Genomic_DNA"/>
</dbReference>
<evidence type="ECO:0008006" key="3">
    <source>
        <dbReference type="Google" id="ProtNLM"/>
    </source>
</evidence>
<name>A0A9W9FBD7_9EURO</name>
<keyword evidence="2" id="KW-1185">Reference proteome</keyword>
<dbReference type="PANTHER" id="PTHR37315:SF1">
    <property type="entry name" value="UPF0311 PROTEIN BLR7842"/>
    <property type="match status" value="1"/>
</dbReference>
<accession>A0A9W9FBD7</accession>
<evidence type="ECO:0000313" key="1">
    <source>
        <dbReference type="EMBL" id="KAJ5096970.1"/>
    </source>
</evidence>
<dbReference type="Pfam" id="PF11578">
    <property type="entry name" value="DUF3237"/>
    <property type="match status" value="1"/>
</dbReference>
<evidence type="ECO:0000313" key="2">
    <source>
        <dbReference type="Proteomes" id="UP001149165"/>
    </source>
</evidence>
<protein>
    <recommendedName>
        <fullName evidence="3">DUF3237 domain-containing protein</fullName>
    </recommendedName>
</protein>
<organism evidence="1 2">
    <name type="scientific">Penicillium angulare</name>
    <dbReference type="NCBI Taxonomy" id="116970"/>
    <lineage>
        <taxon>Eukaryota</taxon>
        <taxon>Fungi</taxon>
        <taxon>Dikarya</taxon>
        <taxon>Ascomycota</taxon>
        <taxon>Pezizomycotina</taxon>
        <taxon>Eurotiomycetes</taxon>
        <taxon>Eurotiomycetidae</taxon>
        <taxon>Eurotiales</taxon>
        <taxon>Aspergillaceae</taxon>
        <taxon>Penicillium</taxon>
    </lineage>
</organism>